<keyword evidence="6 7" id="KW-0833">Ubl conjugation pathway</keyword>
<dbReference type="Gene3D" id="3.30.40.10">
    <property type="entry name" value="Zinc/RING finger domain, C3HC4 (zinc finger)"/>
    <property type="match status" value="1"/>
</dbReference>
<dbReference type="OrthoDB" id="10064100at2759"/>
<accession>A0A067L3L7</accession>
<comment type="pathway">
    <text evidence="3 7">Protein modification; protein ubiquitination.</text>
</comment>
<dbReference type="EC" id="2.3.2.27" evidence="7"/>
<dbReference type="EMBL" id="KK914283">
    <property type="protein sequence ID" value="KDP43022.1"/>
    <property type="molecule type" value="Genomic_DNA"/>
</dbReference>
<proteinExistence type="predicted"/>
<keyword evidence="10" id="KW-1185">Reference proteome</keyword>
<reference evidence="9 10" key="1">
    <citation type="journal article" date="2014" name="PLoS ONE">
        <title>Global Analysis of Gene Expression Profiles in Physic Nut (Jatropha curcas L.) Seedlings Exposed to Salt Stress.</title>
        <authorList>
            <person name="Zhang L."/>
            <person name="Zhang C."/>
            <person name="Wu P."/>
            <person name="Chen Y."/>
            <person name="Li M."/>
            <person name="Jiang H."/>
            <person name="Wu G."/>
        </authorList>
    </citation>
    <scope>NUCLEOTIDE SEQUENCE [LARGE SCALE GENOMIC DNA]</scope>
    <source>
        <strain evidence="10">cv. GZQX0401</strain>
        <tissue evidence="9">Young leaves</tissue>
    </source>
</reference>
<evidence type="ECO:0000256" key="6">
    <source>
        <dbReference type="ARBA" id="ARBA00022786"/>
    </source>
</evidence>
<dbReference type="Proteomes" id="UP000027138">
    <property type="component" value="Unassembled WGS sequence"/>
</dbReference>
<dbReference type="InterPro" id="IPR045210">
    <property type="entry name" value="RING-Ubox_PUB"/>
</dbReference>
<dbReference type="Pfam" id="PF04564">
    <property type="entry name" value="U-box"/>
    <property type="match status" value="1"/>
</dbReference>
<dbReference type="CDD" id="cd16664">
    <property type="entry name" value="RING-Ubox_PUB"/>
    <property type="match status" value="1"/>
</dbReference>
<organism evidence="9 10">
    <name type="scientific">Jatropha curcas</name>
    <name type="common">Barbados nut</name>
    <dbReference type="NCBI Taxonomy" id="180498"/>
    <lineage>
        <taxon>Eukaryota</taxon>
        <taxon>Viridiplantae</taxon>
        <taxon>Streptophyta</taxon>
        <taxon>Embryophyta</taxon>
        <taxon>Tracheophyta</taxon>
        <taxon>Spermatophyta</taxon>
        <taxon>Magnoliopsida</taxon>
        <taxon>eudicotyledons</taxon>
        <taxon>Gunneridae</taxon>
        <taxon>Pentapetalae</taxon>
        <taxon>rosids</taxon>
        <taxon>fabids</taxon>
        <taxon>Malpighiales</taxon>
        <taxon>Euphorbiaceae</taxon>
        <taxon>Crotonoideae</taxon>
        <taxon>Jatropheae</taxon>
        <taxon>Jatropha</taxon>
    </lineage>
</organism>
<feature type="domain" description="U-box" evidence="8">
    <location>
        <begin position="9"/>
        <end position="83"/>
    </location>
</feature>
<dbReference type="InterPro" id="IPR003613">
    <property type="entry name" value="Ubox_domain"/>
</dbReference>
<comment type="catalytic activity">
    <reaction evidence="1 7">
        <text>S-ubiquitinyl-[E2 ubiquitin-conjugating enzyme]-L-cysteine + [acceptor protein]-L-lysine = [E2 ubiquitin-conjugating enzyme]-L-cysteine + N(6)-ubiquitinyl-[acceptor protein]-L-lysine.</text>
        <dbReference type="EC" id="2.3.2.27"/>
    </reaction>
</comment>
<evidence type="ECO:0000313" key="10">
    <source>
        <dbReference type="Proteomes" id="UP000027138"/>
    </source>
</evidence>
<comment type="function">
    <text evidence="2 7">Functions as an E3 ubiquitin ligase.</text>
</comment>
<dbReference type="Gene3D" id="1.25.10.10">
    <property type="entry name" value="Leucine-rich Repeat Variant"/>
    <property type="match status" value="1"/>
</dbReference>
<dbReference type="PANTHER" id="PTHR22849:SF163">
    <property type="entry name" value="U-BOX DOMAIN-CONTAINING PROTEIN"/>
    <property type="match status" value="1"/>
</dbReference>
<dbReference type="InterPro" id="IPR011989">
    <property type="entry name" value="ARM-like"/>
</dbReference>
<evidence type="ECO:0000256" key="5">
    <source>
        <dbReference type="ARBA" id="ARBA00022737"/>
    </source>
</evidence>
<evidence type="ECO:0000256" key="3">
    <source>
        <dbReference type="ARBA" id="ARBA00004906"/>
    </source>
</evidence>
<dbReference type="InterPro" id="IPR016024">
    <property type="entry name" value="ARM-type_fold"/>
</dbReference>
<sequence length="411" mass="45989">MGRNELYITVPNLFRCPISLDVMKSPVSLCTGVTYDRSSIQHWLDSGHDTCPATMQVLDTKDFVPNLTLHRLINLWNQSSTRRPDSENSPAAATISDQQVGIWIEEIKRERVESLVKIVEFLNYSEENSRFLVRFDGFIDAIVIVLSREGVEIQVLELIIRVLDLILVQNGIKEKVHRLFLQNQNCLSSFLSVIKNGNSNSKIQSIRVLGSISLNNESKRFIAETQNLIPVLLHLLKSETDLPALHDTVLSLLISLTITRSIKTQIVQLGLVQLLSNTLSNKNAAISLIEKCLKLLSIISTCTEGRAAISEDAKCAGCIVERLMKVTKTATEDAVLVLWSLCCTFRDERVQEKVMGSNGLTKLLLVMQSEGDGTVRRMCGELIKVMRNRYKNGGNGMVVSYETKTTHIMPC</sequence>
<keyword evidence="4 7" id="KW-0808">Transferase</keyword>
<gene>
    <name evidence="9" type="ORF">JCGZ_25208</name>
</gene>
<dbReference type="UniPathway" id="UPA00143"/>
<dbReference type="SMART" id="SM00504">
    <property type="entry name" value="Ubox"/>
    <property type="match status" value="1"/>
</dbReference>
<evidence type="ECO:0000256" key="7">
    <source>
        <dbReference type="RuleBase" id="RU369093"/>
    </source>
</evidence>
<dbReference type="GO" id="GO:0061630">
    <property type="term" value="F:ubiquitin protein ligase activity"/>
    <property type="evidence" value="ECO:0007669"/>
    <property type="project" value="UniProtKB-UniRule"/>
</dbReference>
<dbReference type="GO" id="GO:0016567">
    <property type="term" value="P:protein ubiquitination"/>
    <property type="evidence" value="ECO:0007669"/>
    <property type="project" value="UniProtKB-UniRule"/>
</dbReference>
<evidence type="ECO:0000256" key="2">
    <source>
        <dbReference type="ARBA" id="ARBA00003861"/>
    </source>
</evidence>
<name>A0A067L3L7_JATCU</name>
<evidence type="ECO:0000313" key="9">
    <source>
        <dbReference type="EMBL" id="KDP43022.1"/>
    </source>
</evidence>
<dbReference type="InterPro" id="IPR013083">
    <property type="entry name" value="Znf_RING/FYVE/PHD"/>
</dbReference>
<protein>
    <recommendedName>
        <fullName evidence="7 8">U-box domain-containing protein</fullName>
        <ecNumber evidence="7">2.3.2.27</ecNumber>
    </recommendedName>
    <alternativeName>
        <fullName evidence="7">RING-type E3 ubiquitin transferase PUB</fullName>
    </alternativeName>
</protein>
<dbReference type="PROSITE" id="PS51698">
    <property type="entry name" value="U_BOX"/>
    <property type="match status" value="1"/>
</dbReference>
<dbReference type="AlphaFoldDB" id="A0A067L3L7"/>
<evidence type="ECO:0000256" key="1">
    <source>
        <dbReference type="ARBA" id="ARBA00000900"/>
    </source>
</evidence>
<dbReference type="SUPFAM" id="SSF48371">
    <property type="entry name" value="ARM repeat"/>
    <property type="match status" value="1"/>
</dbReference>
<dbReference type="PANTHER" id="PTHR22849">
    <property type="entry name" value="WDSAM1 PROTEIN"/>
    <property type="match status" value="1"/>
</dbReference>
<dbReference type="Pfam" id="PF25598">
    <property type="entry name" value="ARM_PUB"/>
    <property type="match status" value="1"/>
</dbReference>
<evidence type="ECO:0000259" key="8">
    <source>
        <dbReference type="PROSITE" id="PS51698"/>
    </source>
</evidence>
<dbReference type="SUPFAM" id="SSF57850">
    <property type="entry name" value="RING/U-box"/>
    <property type="match status" value="1"/>
</dbReference>
<dbReference type="InterPro" id="IPR058678">
    <property type="entry name" value="ARM_PUB"/>
</dbReference>
<dbReference type="FunFam" id="3.30.40.10:FF:000502">
    <property type="entry name" value="RING-type E3 ubiquitin transferase"/>
    <property type="match status" value="1"/>
</dbReference>
<dbReference type="InterPro" id="IPR045185">
    <property type="entry name" value="PUB22/23/24-like"/>
</dbReference>
<evidence type="ECO:0000256" key="4">
    <source>
        <dbReference type="ARBA" id="ARBA00022679"/>
    </source>
</evidence>
<dbReference type="KEGG" id="jcu:105629133"/>
<keyword evidence="5" id="KW-0677">Repeat</keyword>